<feature type="domain" description="Bet v I/Major latex protein" evidence="2">
    <location>
        <begin position="8"/>
        <end position="158"/>
    </location>
</feature>
<dbReference type="CDD" id="cd07816">
    <property type="entry name" value="Bet_v1-like"/>
    <property type="match status" value="1"/>
</dbReference>
<dbReference type="PANTHER" id="PTHR31907">
    <property type="entry name" value="MLP-LIKE PROTEIN 423"/>
    <property type="match status" value="1"/>
</dbReference>
<dbReference type="SMART" id="SM01037">
    <property type="entry name" value="Bet_v_1"/>
    <property type="match status" value="1"/>
</dbReference>
<organism evidence="3 4">
    <name type="scientific">Zingiber officinale</name>
    <name type="common">Ginger</name>
    <name type="synonym">Amomum zingiber</name>
    <dbReference type="NCBI Taxonomy" id="94328"/>
    <lineage>
        <taxon>Eukaryota</taxon>
        <taxon>Viridiplantae</taxon>
        <taxon>Streptophyta</taxon>
        <taxon>Embryophyta</taxon>
        <taxon>Tracheophyta</taxon>
        <taxon>Spermatophyta</taxon>
        <taxon>Magnoliopsida</taxon>
        <taxon>Liliopsida</taxon>
        <taxon>Zingiberales</taxon>
        <taxon>Zingiberaceae</taxon>
        <taxon>Zingiber</taxon>
    </lineage>
</organism>
<dbReference type="InterPro" id="IPR023393">
    <property type="entry name" value="START-like_dom_sf"/>
</dbReference>
<dbReference type="GO" id="GO:0004864">
    <property type="term" value="F:protein phosphatase inhibitor activity"/>
    <property type="evidence" value="ECO:0007669"/>
    <property type="project" value="InterPro"/>
</dbReference>
<evidence type="ECO:0000256" key="1">
    <source>
        <dbReference type="ARBA" id="ARBA00009744"/>
    </source>
</evidence>
<dbReference type="SUPFAM" id="SSF55961">
    <property type="entry name" value="Bet v1-like"/>
    <property type="match status" value="1"/>
</dbReference>
<protein>
    <recommendedName>
        <fullName evidence="2">Bet v I/Major latex protein domain-containing protein</fullName>
    </recommendedName>
</protein>
<proteinExistence type="inferred from homology"/>
<reference evidence="3 4" key="1">
    <citation type="submission" date="2020-08" db="EMBL/GenBank/DDBJ databases">
        <title>Plant Genome Project.</title>
        <authorList>
            <person name="Zhang R.-G."/>
        </authorList>
    </citation>
    <scope>NUCLEOTIDE SEQUENCE [LARGE SCALE GENOMIC DNA]</scope>
    <source>
        <tissue evidence="3">Rhizome</tissue>
    </source>
</reference>
<keyword evidence="4" id="KW-1185">Reference proteome</keyword>
<dbReference type="Proteomes" id="UP000734854">
    <property type="component" value="Unassembled WGS sequence"/>
</dbReference>
<dbReference type="PRINTS" id="PR00634">
    <property type="entry name" value="BETALLERGEN"/>
</dbReference>
<dbReference type="GO" id="GO:0006952">
    <property type="term" value="P:defense response"/>
    <property type="evidence" value="ECO:0007669"/>
    <property type="project" value="InterPro"/>
</dbReference>
<dbReference type="FunFam" id="3.30.530.20:FF:000007">
    <property type="entry name" value="Major pollen allergen Bet v 1-A"/>
    <property type="match status" value="1"/>
</dbReference>
<dbReference type="GO" id="GO:0038023">
    <property type="term" value="F:signaling receptor activity"/>
    <property type="evidence" value="ECO:0007669"/>
    <property type="project" value="InterPro"/>
</dbReference>
<dbReference type="Gene3D" id="3.30.530.20">
    <property type="match status" value="1"/>
</dbReference>
<dbReference type="InterPro" id="IPR024949">
    <property type="entry name" value="Bet_v_I_allergen"/>
</dbReference>
<sequence length="158" mass="17845">MFTLASSSMACKTELDVEAKSSADKMWEAIRMSAQLFPKIFPEEYESIEIVEGDGKSAGTIRLLKYAPEVKILTFAKERIDLVDDEKKHVSYTVIDGEIMNLYKTFKATLKVEGKGEGSVVKWCIDYEKASEEVPDPDPFKEVAAKTFSHLDEYLCQN</sequence>
<accession>A0A8J5CH22</accession>
<comment type="similarity">
    <text evidence="1">Belongs to the BetVI family.</text>
</comment>
<evidence type="ECO:0000313" key="3">
    <source>
        <dbReference type="EMBL" id="KAG6474564.1"/>
    </source>
</evidence>
<dbReference type="EMBL" id="JACMSC010000019">
    <property type="protein sequence ID" value="KAG6474564.1"/>
    <property type="molecule type" value="Genomic_DNA"/>
</dbReference>
<evidence type="ECO:0000313" key="4">
    <source>
        <dbReference type="Proteomes" id="UP000734854"/>
    </source>
</evidence>
<dbReference type="Pfam" id="PF00407">
    <property type="entry name" value="Bet_v_1"/>
    <property type="match status" value="1"/>
</dbReference>
<dbReference type="GO" id="GO:0009738">
    <property type="term" value="P:abscisic acid-activated signaling pathway"/>
    <property type="evidence" value="ECO:0007669"/>
    <property type="project" value="InterPro"/>
</dbReference>
<evidence type="ECO:0000259" key="2">
    <source>
        <dbReference type="SMART" id="SM01037"/>
    </source>
</evidence>
<dbReference type="InterPro" id="IPR000916">
    <property type="entry name" value="Bet_v_I/MLP"/>
</dbReference>
<gene>
    <name evidence="3" type="ORF">ZIOFF_068502</name>
</gene>
<name>A0A8J5CH22_ZINOF</name>
<dbReference type="AlphaFoldDB" id="A0A8J5CH22"/>
<comment type="caution">
    <text evidence="3">The sequence shown here is derived from an EMBL/GenBank/DDBJ whole genome shotgun (WGS) entry which is preliminary data.</text>
</comment>
<dbReference type="GO" id="GO:0010427">
    <property type="term" value="F:abscisic acid binding"/>
    <property type="evidence" value="ECO:0007669"/>
    <property type="project" value="InterPro"/>
</dbReference>
<dbReference type="InterPro" id="IPR051761">
    <property type="entry name" value="MLP-like_ligand-binding"/>
</dbReference>